<name>A0AAN8FFD3_TRICO</name>
<gene>
    <name evidence="4" type="ORF">GCK32_004037</name>
</gene>
<dbReference type="GO" id="GO:0006635">
    <property type="term" value="P:fatty acid beta-oxidation"/>
    <property type="evidence" value="ECO:0007669"/>
    <property type="project" value="TreeGrafter"/>
</dbReference>
<proteinExistence type="inferred from homology"/>
<dbReference type="InterPro" id="IPR029045">
    <property type="entry name" value="ClpP/crotonase-like_dom_sf"/>
</dbReference>
<dbReference type="InterPro" id="IPR033650">
    <property type="entry name" value="Ribosomal_mL46_NUDIX"/>
</dbReference>
<sequence length="453" mass="50614">MKFRKMISTGLRTVLQRSRNMLTIRALASQPDPFVMETLSGPDEAVQEFQLKESISSVKFNKNARVVILKSDVEGAFCTGADLKERKSMPVEDVPKFVDSLRSSFSELEFLPQPVIAAIDGYALGGGLEMALACDIRVASTSAKIGLTETRLAIIPGAGGTQRLTRAVGPSMAKELIFTGRMISGEEACRIGLVNHCTQDDAFSKAMEIAREIVPRGPLAVRLAKIAIDAGSGMDLNSGLVVEQQCYAQWDVMVSVALSRPQVTAAPMSEVERRFHSLQLEEERERSLLCDFELKSRHDENLKLKNPRSREVSDERSLQRMLDRKLLLIVQQRFGQENYESPWILPQLKHEPGETLRETAERCIRQTADGVKALLYGNAPFAVFSQKYPKPLSKRLDTEGAKIFFLNAVLDPTTSFSANKKEVVDYKWVVREEFWSTVPGTKYKSCVNSIFLE</sequence>
<evidence type="ECO:0000256" key="2">
    <source>
        <dbReference type="ARBA" id="ARBA00023239"/>
    </source>
</evidence>
<dbReference type="CDD" id="cd04661">
    <property type="entry name" value="NUDIX_MRP_L46"/>
    <property type="match status" value="1"/>
</dbReference>
<dbReference type="GO" id="GO:0016829">
    <property type="term" value="F:lyase activity"/>
    <property type="evidence" value="ECO:0007669"/>
    <property type="project" value="UniProtKB-KW"/>
</dbReference>
<evidence type="ECO:0000256" key="3">
    <source>
        <dbReference type="RuleBase" id="RU003707"/>
    </source>
</evidence>
<dbReference type="PROSITE" id="PS00166">
    <property type="entry name" value="ENOYL_COA_HYDRATASE"/>
    <property type="match status" value="1"/>
</dbReference>
<accession>A0AAN8FFD3</accession>
<dbReference type="InterPro" id="IPR018376">
    <property type="entry name" value="Enoyl-CoA_hyd/isom_CS"/>
</dbReference>
<keyword evidence="2" id="KW-0456">Lyase</keyword>
<keyword evidence="5" id="KW-1185">Reference proteome</keyword>
<dbReference type="PANTHER" id="PTHR11941:SF171">
    <property type="entry name" value="SD19268P"/>
    <property type="match status" value="1"/>
</dbReference>
<dbReference type="InterPro" id="IPR014748">
    <property type="entry name" value="Enoyl-CoA_hydra_C"/>
</dbReference>
<dbReference type="InterPro" id="IPR015797">
    <property type="entry name" value="NUDIX_hydrolase-like_dom_sf"/>
</dbReference>
<dbReference type="Pfam" id="PF00378">
    <property type="entry name" value="ECH_1"/>
    <property type="match status" value="1"/>
</dbReference>
<protein>
    <submittedName>
        <fullName evidence="4">MRP-L46 domain-containing protein</fullName>
    </submittedName>
</protein>
<dbReference type="Gene3D" id="3.90.79.10">
    <property type="entry name" value="Nucleoside Triphosphate Pyrophosphohydrolase"/>
    <property type="match status" value="1"/>
</dbReference>
<evidence type="ECO:0000256" key="1">
    <source>
        <dbReference type="ARBA" id="ARBA00005254"/>
    </source>
</evidence>
<dbReference type="FunFam" id="3.90.226.10:FF:000009">
    <property type="entry name" value="Carnitinyl-CoA dehydratase"/>
    <property type="match status" value="1"/>
</dbReference>
<dbReference type="AlphaFoldDB" id="A0AAN8FFD3"/>
<dbReference type="GO" id="GO:0005739">
    <property type="term" value="C:mitochondrion"/>
    <property type="evidence" value="ECO:0007669"/>
    <property type="project" value="TreeGrafter"/>
</dbReference>
<dbReference type="SUPFAM" id="SSF55811">
    <property type="entry name" value="Nudix"/>
    <property type="match status" value="1"/>
</dbReference>
<dbReference type="InterPro" id="IPR001753">
    <property type="entry name" value="Enoyl-CoA_hydra/iso"/>
</dbReference>
<comment type="similarity">
    <text evidence="1 3">Belongs to the enoyl-CoA hydratase/isomerase family.</text>
</comment>
<comment type="caution">
    <text evidence="4">The sequence shown here is derived from an EMBL/GenBank/DDBJ whole genome shotgun (WGS) entry which is preliminary data.</text>
</comment>
<dbReference type="Proteomes" id="UP001331761">
    <property type="component" value="Unassembled WGS sequence"/>
</dbReference>
<dbReference type="Gene3D" id="1.10.12.10">
    <property type="entry name" value="Lyase 2-enoyl-coa Hydratase, Chain A, domain 2"/>
    <property type="match status" value="1"/>
</dbReference>
<evidence type="ECO:0000313" key="5">
    <source>
        <dbReference type="Proteomes" id="UP001331761"/>
    </source>
</evidence>
<dbReference type="CDD" id="cd06558">
    <property type="entry name" value="crotonase-like"/>
    <property type="match status" value="1"/>
</dbReference>
<dbReference type="EMBL" id="WIXE01010223">
    <property type="protein sequence ID" value="KAK5977737.1"/>
    <property type="molecule type" value="Genomic_DNA"/>
</dbReference>
<evidence type="ECO:0000313" key="4">
    <source>
        <dbReference type="EMBL" id="KAK5977737.1"/>
    </source>
</evidence>
<dbReference type="Gene3D" id="3.90.226.10">
    <property type="entry name" value="2-enoyl-CoA Hydratase, Chain A, domain 1"/>
    <property type="match status" value="1"/>
</dbReference>
<dbReference type="PANTHER" id="PTHR11941">
    <property type="entry name" value="ENOYL-COA HYDRATASE-RELATED"/>
    <property type="match status" value="1"/>
</dbReference>
<organism evidence="4 5">
    <name type="scientific">Trichostrongylus colubriformis</name>
    <name type="common">Black scour worm</name>
    <dbReference type="NCBI Taxonomy" id="6319"/>
    <lineage>
        <taxon>Eukaryota</taxon>
        <taxon>Metazoa</taxon>
        <taxon>Ecdysozoa</taxon>
        <taxon>Nematoda</taxon>
        <taxon>Chromadorea</taxon>
        <taxon>Rhabditida</taxon>
        <taxon>Rhabditina</taxon>
        <taxon>Rhabditomorpha</taxon>
        <taxon>Strongyloidea</taxon>
        <taxon>Trichostrongylidae</taxon>
        <taxon>Trichostrongylus</taxon>
    </lineage>
</organism>
<reference evidence="4 5" key="1">
    <citation type="submission" date="2019-10" db="EMBL/GenBank/DDBJ databases">
        <title>Assembly and Annotation for the nematode Trichostrongylus colubriformis.</title>
        <authorList>
            <person name="Martin J."/>
        </authorList>
    </citation>
    <scope>NUCLEOTIDE SEQUENCE [LARGE SCALE GENOMIC DNA]</scope>
    <source>
        <strain evidence="4">G859</strain>
        <tissue evidence="4">Whole worm</tissue>
    </source>
</reference>
<dbReference type="SUPFAM" id="SSF52096">
    <property type="entry name" value="ClpP/crotonase"/>
    <property type="match status" value="1"/>
</dbReference>